<dbReference type="AlphaFoldDB" id="X0MTY3"/>
<accession>X0MTY3</accession>
<evidence type="ECO:0000313" key="1">
    <source>
        <dbReference type="EMBL" id="EXM37182.1"/>
    </source>
</evidence>
<proteinExistence type="predicted"/>
<dbReference type="HOGENOM" id="CLU_1749716_0_0_1"/>
<organism evidence="1">
    <name type="scientific">Fusarium oxysporum f. sp. vasinfectum 25433</name>
    <dbReference type="NCBI Taxonomy" id="1089449"/>
    <lineage>
        <taxon>Eukaryota</taxon>
        <taxon>Fungi</taxon>
        <taxon>Dikarya</taxon>
        <taxon>Ascomycota</taxon>
        <taxon>Pezizomycotina</taxon>
        <taxon>Sordariomycetes</taxon>
        <taxon>Hypocreomycetidae</taxon>
        <taxon>Hypocreales</taxon>
        <taxon>Nectriaceae</taxon>
        <taxon>Fusarium</taxon>
        <taxon>Fusarium oxysporum species complex</taxon>
    </lineage>
</organism>
<protein>
    <submittedName>
        <fullName evidence="1">Uncharacterized protein</fullName>
    </submittedName>
</protein>
<sequence>MSLRPEKRSRPLNSKSTSVFLPDSAICLGWAYNVRHTSRCCRRISFCSHGHRRCLSRMQPSNAAQMAMLGHVFEKNREVSVPSPRLYMPRSQRFSEMFLSFWQEDPATQTRVQRLRARISLSCTDHDFGVAHLYTLLVRVMLSQNCFFR</sequence>
<dbReference type="EMBL" id="JH657918">
    <property type="protein sequence ID" value="EXM37182.1"/>
    <property type="molecule type" value="Genomic_DNA"/>
</dbReference>
<reference evidence="1" key="1">
    <citation type="submission" date="2011-11" db="EMBL/GenBank/DDBJ databases">
        <title>The Genome Sequence of Fusarium oxysporum Cotton.</title>
        <authorList>
            <consortium name="The Broad Institute Genome Sequencing Platform"/>
            <person name="Ma L.-J."/>
            <person name="Gale L.R."/>
            <person name="Schwartz D.C."/>
            <person name="Zhou S."/>
            <person name="Corby-Kistler H."/>
            <person name="Young S.K."/>
            <person name="Zeng Q."/>
            <person name="Gargeya S."/>
            <person name="Fitzgerald M."/>
            <person name="Haas B."/>
            <person name="Abouelleil A."/>
            <person name="Alvarado L."/>
            <person name="Arachchi H.M."/>
            <person name="Berlin A."/>
            <person name="Brown A."/>
            <person name="Chapman S.B."/>
            <person name="Chen Z."/>
            <person name="Dunbar C."/>
            <person name="Freedman E."/>
            <person name="Gearin G."/>
            <person name="Goldberg J."/>
            <person name="Griggs A."/>
            <person name="Gujja S."/>
            <person name="Heiman D."/>
            <person name="Howarth C."/>
            <person name="Larson L."/>
            <person name="Lui A."/>
            <person name="MacDonald P.J.P."/>
            <person name="Montmayeur A."/>
            <person name="Murphy C."/>
            <person name="Neiman D."/>
            <person name="Pearson M."/>
            <person name="Priest M."/>
            <person name="Roberts A."/>
            <person name="Saif S."/>
            <person name="Shea T."/>
            <person name="Shenoy N."/>
            <person name="Sisk P."/>
            <person name="Stolte C."/>
            <person name="Sykes S."/>
            <person name="Wortman J."/>
            <person name="Nusbaum C."/>
            <person name="Birren B."/>
        </authorList>
    </citation>
    <scope>NUCLEOTIDE SEQUENCE [LARGE SCALE GENOMIC DNA]</scope>
    <source>
        <strain evidence="1">25433</strain>
    </source>
</reference>
<gene>
    <name evidence="1" type="ORF">FOTG_00987</name>
</gene>
<name>X0MTY3_FUSOX</name>
<dbReference type="Proteomes" id="UP000030701">
    <property type="component" value="Unassembled WGS sequence"/>
</dbReference>
<reference evidence="1" key="2">
    <citation type="submission" date="2012-05" db="EMBL/GenBank/DDBJ databases">
        <title>The Genome Annotation of Fusarium oxysporum Cotton.</title>
        <authorList>
            <consortium name="The Broad Institute Genomics Platform"/>
            <person name="Ma L.-J."/>
            <person name="Corby-Kistler H."/>
            <person name="Broz K."/>
            <person name="Gale L.R."/>
            <person name="Jonkers W."/>
            <person name="O'Donnell K."/>
            <person name="Ploetz R."/>
            <person name="Steinberg C."/>
            <person name="Schwartz D.C."/>
            <person name="VanEtten H."/>
            <person name="Zhou S."/>
            <person name="Young S.K."/>
            <person name="Zeng Q."/>
            <person name="Gargeya S."/>
            <person name="Fitzgerald M."/>
            <person name="Abouelleil A."/>
            <person name="Alvarado L."/>
            <person name="Chapman S.B."/>
            <person name="Gainer-Dewar J."/>
            <person name="Goldberg J."/>
            <person name="Griggs A."/>
            <person name="Gujja S."/>
            <person name="Hansen M."/>
            <person name="Howarth C."/>
            <person name="Imamovic A."/>
            <person name="Ireland A."/>
            <person name="Larimer J."/>
            <person name="McCowan C."/>
            <person name="Murphy C."/>
            <person name="Pearson M."/>
            <person name="Poon T.W."/>
            <person name="Priest M."/>
            <person name="Roberts A."/>
            <person name="Saif S."/>
            <person name="Shea T."/>
            <person name="Sykes S."/>
            <person name="Wortman J."/>
            <person name="Nusbaum C."/>
            <person name="Birren B."/>
        </authorList>
    </citation>
    <scope>NUCLEOTIDE SEQUENCE</scope>
    <source>
        <strain evidence="1">25433</strain>
    </source>
</reference>